<reference evidence="2" key="1">
    <citation type="journal article" date="2023" name="Front. Plant Sci.">
        <title>Chromosomal-level genome assembly of Melastoma candidum provides insights into trichome evolution.</title>
        <authorList>
            <person name="Zhong Y."/>
            <person name="Wu W."/>
            <person name="Sun C."/>
            <person name="Zou P."/>
            <person name="Liu Y."/>
            <person name="Dai S."/>
            <person name="Zhou R."/>
        </authorList>
    </citation>
    <scope>NUCLEOTIDE SEQUENCE [LARGE SCALE GENOMIC DNA]</scope>
</reference>
<evidence type="ECO:0000313" key="1">
    <source>
        <dbReference type="EMBL" id="KAI4365582.1"/>
    </source>
</evidence>
<protein>
    <submittedName>
        <fullName evidence="1">Uncharacterized protein</fullName>
    </submittedName>
</protein>
<dbReference type="EMBL" id="CM042885">
    <property type="protein sequence ID" value="KAI4365582.1"/>
    <property type="molecule type" value="Genomic_DNA"/>
</dbReference>
<evidence type="ECO:0000313" key="2">
    <source>
        <dbReference type="Proteomes" id="UP001057402"/>
    </source>
</evidence>
<gene>
    <name evidence="1" type="ORF">MLD38_021553</name>
</gene>
<proteinExistence type="predicted"/>
<accession>A0ACB9QFP2</accession>
<keyword evidence="2" id="KW-1185">Reference proteome</keyword>
<dbReference type="Proteomes" id="UP001057402">
    <property type="component" value="Chromosome 6"/>
</dbReference>
<sequence>MDDGTEDVRVSGNERWLPLSALLDVQSTTFQTALPHYAMTKVHPNEKPEKIVGVEAGVVIVLTVWTKSLVPNSKGFTVFDCDGNLVFRVDGYASGDKGEVVLMDAVGSPLFTARRKSQKLSLGESWLLFVGETTTNPILKAKKKQSNAKPPFLQVSSYSNDVHEPALAKTVKYEIEGSYTQRSCTVYDENRKVVAEIATKAGLGTEVFRLVVQPSIDQATAMALVILLDRVFRSSSKLF</sequence>
<name>A0ACB9QFP2_9MYRT</name>
<organism evidence="1 2">
    <name type="scientific">Melastoma candidum</name>
    <dbReference type="NCBI Taxonomy" id="119954"/>
    <lineage>
        <taxon>Eukaryota</taxon>
        <taxon>Viridiplantae</taxon>
        <taxon>Streptophyta</taxon>
        <taxon>Embryophyta</taxon>
        <taxon>Tracheophyta</taxon>
        <taxon>Spermatophyta</taxon>
        <taxon>Magnoliopsida</taxon>
        <taxon>eudicotyledons</taxon>
        <taxon>Gunneridae</taxon>
        <taxon>Pentapetalae</taxon>
        <taxon>rosids</taxon>
        <taxon>malvids</taxon>
        <taxon>Myrtales</taxon>
        <taxon>Melastomataceae</taxon>
        <taxon>Melastomatoideae</taxon>
        <taxon>Melastomateae</taxon>
        <taxon>Melastoma</taxon>
    </lineage>
</organism>
<comment type="caution">
    <text evidence="1">The sequence shown here is derived from an EMBL/GenBank/DDBJ whole genome shotgun (WGS) entry which is preliminary data.</text>
</comment>